<reference evidence="3" key="2">
    <citation type="submission" date="2015-06" db="UniProtKB">
        <authorList>
            <consortium name="EnsemblProtists"/>
        </authorList>
    </citation>
    <scope>IDENTIFICATION</scope>
    <source>
        <strain evidence="3">Pr102</strain>
    </source>
</reference>
<dbReference type="VEuPathDB" id="FungiDB:KRP23_13704"/>
<dbReference type="InParanoid" id="H3H3K1"/>
<protein>
    <submittedName>
        <fullName evidence="3">Uncharacterized protein</fullName>
    </submittedName>
</protein>
<dbReference type="HOGENOM" id="CLU_291802_0_0_1"/>
<feature type="region of interest" description="Disordered" evidence="2">
    <location>
        <begin position="447"/>
        <end position="546"/>
    </location>
</feature>
<dbReference type="eggNOG" id="ENOG502S5UX">
    <property type="taxonomic scope" value="Eukaryota"/>
</dbReference>
<accession>H3H3K1</accession>
<feature type="region of interest" description="Disordered" evidence="2">
    <location>
        <begin position="1"/>
        <end position="42"/>
    </location>
</feature>
<dbReference type="EnsemblProtists" id="Phyra85079">
    <property type="protein sequence ID" value="Phyra85079"/>
    <property type="gene ID" value="Phyra85079"/>
</dbReference>
<dbReference type="EMBL" id="DS566137">
    <property type="status" value="NOT_ANNOTATED_CDS"/>
    <property type="molecule type" value="Genomic_DNA"/>
</dbReference>
<evidence type="ECO:0000256" key="2">
    <source>
        <dbReference type="SAM" id="MobiDB-lite"/>
    </source>
</evidence>
<organism evidence="3 4">
    <name type="scientific">Phytophthora ramorum</name>
    <name type="common">Sudden oak death agent</name>
    <dbReference type="NCBI Taxonomy" id="164328"/>
    <lineage>
        <taxon>Eukaryota</taxon>
        <taxon>Sar</taxon>
        <taxon>Stramenopiles</taxon>
        <taxon>Oomycota</taxon>
        <taxon>Peronosporomycetes</taxon>
        <taxon>Peronosporales</taxon>
        <taxon>Peronosporaceae</taxon>
        <taxon>Phytophthora</taxon>
    </lineage>
</organism>
<reference evidence="4" key="1">
    <citation type="journal article" date="2006" name="Science">
        <title>Phytophthora genome sequences uncover evolutionary origins and mechanisms of pathogenesis.</title>
        <authorList>
            <person name="Tyler B.M."/>
            <person name="Tripathy S."/>
            <person name="Zhang X."/>
            <person name="Dehal P."/>
            <person name="Jiang R.H."/>
            <person name="Aerts A."/>
            <person name="Arredondo F.D."/>
            <person name="Baxter L."/>
            <person name="Bensasson D."/>
            <person name="Beynon J.L."/>
            <person name="Chapman J."/>
            <person name="Damasceno C.M."/>
            <person name="Dorrance A.E."/>
            <person name="Dou D."/>
            <person name="Dickerman A.W."/>
            <person name="Dubchak I.L."/>
            <person name="Garbelotto M."/>
            <person name="Gijzen M."/>
            <person name="Gordon S.G."/>
            <person name="Govers F."/>
            <person name="Grunwald N.J."/>
            <person name="Huang W."/>
            <person name="Ivors K.L."/>
            <person name="Jones R.W."/>
            <person name="Kamoun S."/>
            <person name="Krampis K."/>
            <person name="Lamour K.H."/>
            <person name="Lee M.K."/>
            <person name="McDonald W.H."/>
            <person name="Medina M."/>
            <person name="Meijer H.J."/>
            <person name="Nordberg E.K."/>
            <person name="Maclean D.J."/>
            <person name="Ospina-Giraldo M.D."/>
            <person name="Morris P.F."/>
            <person name="Phuntumart V."/>
            <person name="Putnam N.H."/>
            <person name="Rash S."/>
            <person name="Rose J.K."/>
            <person name="Sakihama Y."/>
            <person name="Salamov A.A."/>
            <person name="Savidor A."/>
            <person name="Scheuring C.F."/>
            <person name="Smith B.M."/>
            <person name="Sobral B.W."/>
            <person name="Terry A."/>
            <person name="Torto-Alalibo T.A."/>
            <person name="Win J."/>
            <person name="Xu Z."/>
            <person name="Zhang H."/>
            <person name="Grigoriev I.V."/>
            <person name="Rokhsar D.S."/>
            <person name="Boore J.L."/>
        </authorList>
    </citation>
    <scope>NUCLEOTIDE SEQUENCE [LARGE SCALE GENOMIC DNA]</scope>
    <source>
        <strain evidence="4">Pr102</strain>
    </source>
</reference>
<keyword evidence="1" id="KW-0175">Coiled coil</keyword>
<feature type="coiled-coil region" evidence="1">
    <location>
        <begin position="91"/>
        <end position="199"/>
    </location>
</feature>
<name>H3H3K1_PHYRM</name>
<sequence>MATVRTAAPRGPEPGNKRKRKRLSKSKSSSAPASPSGVDAQLQTLENWHRALTVDVRELRREGARVRLELEKVDDTAEAAVEKAESCAAQAKAATQARDAAQQREDKLSKKLATMDKKLETLRRCSINEELLMTQLTGLQEQYETELAKVKDAHDAALQNQQTQLDAVLAKIQEDATHKKQLEKTLQSLKNENTRLSHKLTQTVTRQDVAGLQDQLQTLERDGQEEDGRTRADLNAFEDKLAEVDRRFVDVDRNLADVKARAAAQAPLAPLPPPPLPLPRDLVRHGDLSVIHDELRRVNRDLRTAAVDFASLTKRMDDHRGQQEQYVESRLQELSKQLFDALSHDSRLHVNEISRLKDAVFDLQSDHREFGQRMRRLEDDLEHRRGHHHETARGPPGDTGRISHRYYQRRRHLCIETIEKDRRAMNHLHQPKIKSGNVHGNVREVDEGQANMPFRRSRQPRRTPEVIVIEEDDDDDDDEEEEEEENAEQGDRVAEGGENGDEAEDAAPSRAPPDVVLDEEEASQEADVTMVAPPDSSNTDPVESADHLEKEADLRTGFLLYFCLGGAPDLGAQWTNCFSQLRADECVEMPRALSFQRRYGILQNFPVYLTQCILQAVILNGQNVPEGNDSVASRPTGALSVSSLHATFDEVVKAIHLSWAEALIEHLSKLANTIDDLASQKLQLSINPAALSSSADKDEIIYEWSRRQESVMWILARKLHYGSFVPSMKCNVDASPAVYLFTTMFDVRTVTSVCPQFGTFRLNAFGAKLMAYLWDQTLKKLPYVFFADWSWLDDQSTKQKLPALGFCHLLASILLWNSAIDHHSLTNRSVYAAAVKHLLPKLAVGGQRVHGSEAAEASFLLLGECESTRIELWDLDSKFASILGLDGFFEVMEAIQNNMLAVAGARSS</sequence>
<feature type="compositionally biased region" description="Low complexity" evidence="2">
    <location>
        <begin position="26"/>
        <end position="36"/>
    </location>
</feature>
<dbReference type="VEuPathDB" id="FungiDB:KRP22_8359"/>
<keyword evidence="4" id="KW-1185">Reference proteome</keyword>
<evidence type="ECO:0000256" key="1">
    <source>
        <dbReference type="SAM" id="Coils"/>
    </source>
</evidence>
<dbReference type="OMA" id="IQNNMLA"/>
<feature type="region of interest" description="Disordered" evidence="2">
    <location>
        <begin position="381"/>
        <end position="402"/>
    </location>
</feature>
<feature type="compositionally biased region" description="Acidic residues" evidence="2">
    <location>
        <begin position="468"/>
        <end position="488"/>
    </location>
</feature>
<dbReference type="Proteomes" id="UP000005238">
    <property type="component" value="Unassembled WGS sequence"/>
</dbReference>
<proteinExistence type="predicted"/>
<evidence type="ECO:0000313" key="4">
    <source>
        <dbReference type="Proteomes" id="UP000005238"/>
    </source>
</evidence>
<dbReference type="AlphaFoldDB" id="H3H3K1"/>
<evidence type="ECO:0000313" key="3">
    <source>
        <dbReference type="EnsemblProtists" id="Phyra85079"/>
    </source>
</evidence>